<feature type="domain" description="Alpha-D-phosphohexomutase C-terminal" evidence="7">
    <location>
        <begin position="373"/>
        <end position="439"/>
    </location>
</feature>
<dbReference type="Pfam" id="PF02879">
    <property type="entry name" value="PGM_PMM_II"/>
    <property type="match status" value="1"/>
</dbReference>
<feature type="binding site" evidence="6">
    <location>
        <position position="245"/>
    </location>
    <ligand>
        <name>Mg(2+)</name>
        <dbReference type="ChEBI" id="CHEBI:18420"/>
    </ligand>
</feature>
<dbReference type="InterPro" id="IPR016055">
    <property type="entry name" value="A-D-PHexomutase_a/b/a-I/II/III"/>
</dbReference>
<feature type="modified residue" description="Phosphoserine" evidence="6">
    <location>
        <position position="102"/>
    </location>
</feature>
<evidence type="ECO:0000256" key="2">
    <source>
        <dbReference type="ARBA" id="ARBA00022553"/>
    </source>
</evidence>
<dbReference type="InterPro" id="IPR005846">
    <property type="entry name" value="A-D-PHexomutase_a/b/a-III"/>
</dbReference>
<evidence type="ECO:0000313" key="12">
    <source>
        <dbReference type="Proteomes" id="UP001363010"/>
    </source>
</evidence>
<feature type="active site" description="Phosphoserine intermediate" evidence="6">
    <location>
        <position position="102"/>
    </location>
</feature>
<feature type="binding site" description="via phosphate group" evidence="6">
    <location>
        <position position="102"/>
    </location>
    <ligand>
        <name>Mg(2+)</name>
        <dbReference type="ChEBI" id="CHEBI:18420"/>
    </ligand>
</feature>
<comment type="PTM">
    <text evidence="6">Activated by phosphorylation.</text>
</comment>
<organism evidence="11 12">
    <name type="scientific">Variovorax humicola</name>
    <dbReference type="NCBI Taxonomy" id="1769758"/>
    <lineage>
        <taxon>Bacteria</taxon>
        <taxon>Pseudomonadati</taxon>
        <taxon>Pseudomonadota</taxon>
        <taxon>Betaproteobacteria</taxon>
        <taxon>Burkholderiales</taxon>
        <taxon>Comamonadaceae</taxon>
        <taxon>Variovorax</taxon>
    </lineage>
</organism>
<name>A0ABU8VYX1_9BURK</name>
<dbReference type="SUPFAM" id="SSF55957">
    <property type="entry name" value="Phosphoglucomutase, C-terminal domain"/>
    <property type="match status" value="1"/>
</dbReference>
<evidence type="ECO:0000259" key="7">
    <source>
        <dbReference type="Pfam" id="PF00408"/>
    </source>
</evidence>
<keyword evidence="12" id="KW-1185">Reference proteome</keyword>
<evidence type="ECO:0000256" key="5">
    <source>
        <dbReference type="ARBA" id="ARBA00023235"/>
    </source>
</evidence>
<dbReference type="InterPro" id="IPR036900">
    <property type="entry name" value="A-D-PHexomutase_C_sf"/>
</dbReference>
<proteinExistence type="inferred from homology"/>
<dbReference type="InterPro" id="IPR006352">
    <property type="entry name" value="GlmM_bact"/>
</dbReference>
<evidence type="ECO:0000259" key="10">
    <source>
        <dbReference type="Pfam" id="PF02880"/>
    </source>
</evidence>
<dbReference type="InterPro" id="IPR005845">
    <property type="entry name" value="A-D-PHexomutase_a/b/a-II"/>
</dbReference>
<comment type="similarity">
    <text evidence="1 6">Belongs to the phosphohexose mutase family.</text>
</comment>
<dbReference type="Gene3D" id="3.40.120.10">
    <property type="entry name" value="Alpha-D-Glucose-1,6-Bisphosphate, subunit A, domain 3"/>
    <property type="match status" value="3"/>
</dbReference>
<feature type="binding site" evidence="6">
    <location>
        <position position="241"/>
    </location>
    <ligand>
        <name>Mg(2+)</name>
        <dbReference type="ChEBI" id="CHEBI:18420"/>
    </ligand>
</feature>
<accession>A0ABU8VYX1</accession>
<dbReference type="RefSeq" id="WP_340363956.1">
    <property type="nucleotide sequence ID" value="NZ_JBBKZV010000006.1"/>
</dbReference>
<dbReference type="Pfam" id="PF02880">
    <property type="entry name" value="PGM_PMM_III"/>
    <property type="match status" value="1"/>
</dbReference>
<dbReference type="Pfam" id="PF00408">
    <property type="entry name" value="PGM_PMM_IV"/>
    <property type="match status" value="1"/>
</dbReference>
<dbReference type="InterPro" id="IPR005843">
    <property type="entry name" value="A-D-PHexomutase_C"/>
</dbReference>
<dbReference type="PANTHER" id="PTHR42946:SF1">
    <property type="entry name" value="PHOSPHOGLUCOMUTASE (ALPHA-D-GLUCOSE-1,6-BISPHOSPHATE-DEPENDENT)"/>
    <property type="match status" value="1"/>
</dbReference>
<dbReference type="GO" id="GO:0008966">
    <property type="term" value="F:phosphoglucosamine mutase activity"/>
    <property type="evidence" value="ECO:0007669"/>
    <property type="project" value="UniProtKB-EC"/>
</dbReference>
<dbReference type="Pfam" id="PF02878">
    <property type="entry name" value="PGM_PMM_I"/>
    <property type="match status" value="1"/>
</dbReference>
<evidence type="ECO:0000256" key="1">
    <source>
        <dbReference type="ARBA" id="ARBA00010231"/>
    </source>
</evidence>
<dbReference type="Gene3D" id="3.30.310.50">
    <property type="entry name" value="Alpha-D-phosphohexomutase, C-terminal domain"/>
    <property type="match status" value="1"/>
</dbReference>
<reference evidence="11 12" key="1">
    <citation type="submission" date="2024-03" db="EMBL/GenBank/DDBJ databases">
        <title>Novel species of the genus Variovorax.</title>
        <authorList>
            <person name="Liu Q."/>
            <person name="Xin Y.-H."/>
        </authorList>
    </citation>
    <scope>NUCLEOTIDE SEQUENCE [LARGE SCALE GENOMIC DNA]</scope>
    <source>
        <strain evidence="11 12">KACC 18501</strain>
    </source>
</reference>
<keyword evidence="5 6" id="KW-0413">Isomerase</keyword>
<dbReference type="CDD" id="cd05802">
    <property type="entry name" value="GlmM"/>
    <property type="match status" value="1"/>
</dbReference>
<evidence type="ECO:0000313" key="11">
    <source>
        <dbReference type="EMBL" id="MEJ8822917.1"/>
    </source>
</evidence>
<keyword evidence="4 6" id="KW-0460">Magnesium</keyword>
<dbReference type="EMBL" id="JBBKZV010000006">
    <property type="protein sequence ID" value="MEJ8822917.1"/>
    <property type="molecule type" value="Genomic_DNA"/>
</dbReference>
<comment type="function">
    <text evidence="6">Catalyzes the conversion of glucosamine-6-phosphate to glucosamine-1-phosphate.</text>
</comment>
<dbReference type="InterPro" id="IPR050060">
    <property type="entry name" value="Phosphoglucosamine_mutase"/>
</dbReference>
<comment type="catalytic activity">
    <reaction evidence="6">
        <text>alpha-D-glucosamine 1-phosphate = D-glucosamine 6-phosphate</text>
        <dbReference type="Rhea" id="RHEA:23424"/>
        <dbReference type="ChEBI" id="CHEBI:58516"/>
        <dbReference type="ChEBI" id="CHEBI:58725"/>
        <dbReference type="EC" id="5.4.2.10"/>
    </reaction>
</comment>
<evidence type="ECO:0000256" key="3">
    <source>
        <dbReference type="ARBA" id="ARBA00022723"/>
    </source>
</evidence>
<dbReference type="SUPFAM" id="SSF53738">
    <property type="entry name" value="Phosphoglucomutase, first 3 domains"/>
    <property type="match status" value="3"/>
</dbReference>
<dbReference type="NCBIfam" id="TIGR01455">
    <property type="entry name" value="glmM"/>
    <property type="match status" value="1"/>
</dbReference>
<dbReference type="Proteomes" id="UP001363010">
    <property type="component" value="Unassembled WGS sequence"/>
</dbReference>
<sequence length="444" mass="47677">MTRQYFGTDGIRGKVGVPPITPDFVLRLAHAVGRVLKQKEARPTVLIGKDTRISGYMLESALESGFNSAGVDVVLLGPLPTPGVAYLTRAQRASLGVVISASHNAFPDNGIKFFSAQGTKLDDDWELAVEAALEQPPVWADSANLGKARRLNDATGRYTEFCKSTFANDLTLRGLKLVVDAAHGAAYQVAPQVFHELGADVTVIGCAPDGLNINKGVGATHPQALIDTVNAQHADYGIALDGDADRLQLVDAAGRLFNGDELLYLMVNERLARGERLEGVVGTLMTNKAVEVALRAKGIDFVRAKVGDRYVLEELTKRRWVLGGEGSGHLLALDRHTTGDGIVSALQVLQACVRSGKSLSQLLTDVSLFPQTLINVRLRDGQDWRNSKGLADETKRIEGELGDAGRVLIRPSGTEPLLRVMVEARDPAQADHCARRLVAAVEAA</sequence>
<feature type="domain" description="Alpha-D-phosphohexomutase alpha/beta/alpha" evidence="10">
    <location>
        <begin position="258"/>
        <end position="365"/>
    </location>
</feature>
<dbReference type="InterPro" id="IPR005841">
    <property type="entry name" value="Alpha-D-phosphohexomutase_SF"/>
</dbReference>
<keyword evidence="3 6" id="KW-0479">Metal-binding</keyword>
<dbReference type="HAMAP" id="MF_01554_B">
    <property type="entry name" value="GlmM_B"/>
    <property type="match status" value="1"/>
</dbReference>
<dbReference type="NCBIfam" id="NF008139">
    <property type="entry name" value="PRK10887.1"/>
    <property type="match status" value="1"/>
</dbReference>
<feature type="binding site" evidence="6">
    <location>
        <position position="243"/>
    </location>
    <ligand>
        <name>Mg(2+)</name>
        <dbReference type="ChEBI" id="CHEBI:18420"/>
    </ligand>
</feature>
<evidence type="ECO:0000256" key="6">
    <source>
        <dbReference type="HAMAP-Rule" id="MF_01554"/>
    </source>
</evidence>
<dbReference type="PRINTS" id="PR00509">
    <property type="entry name" value="PGMPMM"/>
</dbReference>
<dbReference type="EC" id="5.4.2.10" evidence="6"/>
<feature type="domain" description="Alpha-D-phosphohexomutase alpha/beta/alpha" evidence="8">
    <location>
        <begin position="3"/>
        <end position="134"/>
    </location>
</feature>
<evidence type="ECO:0000259" key="9">
    <source>
        <dbReference type="Pfam" id="PF02879"/>
    </source>
</evidence>
<gene>
    <name evidence="6 11" type="primary">glmM</name>
    <name evidence="11" type="ORF">WKW80_12890</name>
</gene>
<dbReference type="PANTHER" id="PTHR42946">
    <property type="entry name" value="PHOSPHOHEXOSE MUTASE"/>
    <property type="match status" value="1"/>
</dbReference>
<comment type="cofactor">
    <cofactor evidence="6">
        <name>Mg(2+)</name>
        <dbReference type="ChEBI" id="CHEBI:18420"/>
    </cofactor>
    <text evidence="6">Binds 1 Mg(2+) ion per subunit.</text>
</comment>
<evidence type="ECO:0000256" key="4">
    <source>
        <dbReference type="ARBA" id="ARBA00022842"/>
    </source>
</evidence>
<protein>
    <recommendedName>
        <fullName evidence="6">Phosphoglucosamine mutase</fullName>
        <ecNumber evidence="6">5.4.2.10</ecNumber>
    </recommendedName>
</protein>
<evidence type="ECO:0000259" key="8">
    <source>
        <dbReference type="Pfam" id="PF02878"/>
    </source>
</evidence>
<dbReference type="InterPro" id="IPR005844">
    <property type="entry name" value="A-D-PHexomutase_a/b/a-I"/>
</dbReference>
<comment type="caution">
    <text evidence="11">The sequence shown here is derived from an EMBL/GenBank/DDBJ whole genome shotgun (WGS) entry which is preliminary data.</text>
</comment>
<feature type="domain" description="Alpha-D-phosphohexomutase alpha/beta/alpha" evidence="9">
    <location>
        <begin position="157"/>
        <end position="254"/>
    </location>
</feature>
<keyword evidence="2 6" id="KW-0597">Phosphoprotein</keyword>